<dbReference type="AlphaFoldDB" id="A0AA48I944"/>
<protein>
    <recommendedName>
        <fullName evidence="1">DUF7674 domain-containing protein</fullName>
    </recommendedName>
</protein>
<dbReference type="InterPro" id="IPR056091">
    <property type="entry name" value="DUF7674"/>
</dbReference>
<dbReference type="KEGG" id="ptrh:RsTaC01_0061"/>
<organism evidence="2">
    <name type="scientific">Candidatus Paraimprobicoccus trichonymphae</name>
    <dbReference type="NCBI Taxonomy" id="3033793"/>
    <lineage>
        <taxon>Bacteria</taxon>
        <taxon>Bacillati</taxon>
        <taxon>Bacillota</taxon>
        <taxon>Clostridia</taxon>
        <taxon>Candidatus Paraimprobicoccus</taxon>
    </lineage>
</organism>
<proteinExistence type="predicted"/>
<dbReference type="Proteomes" id="UP001335720">
    <property type="component" value="Chromosome"/>
</dbReference>
<sequence>MKKGENFINPNNINVNELLDIISESLKLKDLDIKRTNAGIIVGDYLIKYEKSSKVVDLINKNGEQVSSWMLSLDNYIPDYLDLISRDFLNIILNVKPEANKISRKIFQSSSEKDINLVFFINRMITIFPELKENLTKMKLKESENFYLIEFIEKGFLPKIKELFFNEKDNHSEIEKLFKTFNNIYSEGNLDTRSVITMLILNNLSEKNINFSSKFMSKELKKAQKAALKYKI</sequence>
<feature type="domain" description="DUF7674" evidence="1">
    <location>
        <begin position="121"/>
        <end position="226"/>
    </location>
</feature>
<gene>
    <name evidence="2" type="ORF">RsTaC01_0061</name>
</gene>
<reference evidence="2" key="1">
    <citation type="journal article" date="2023" name="ISME J.">
        <title>Emergence of putative energy parasites within Clostridia revealed by genome analysis of a novel endosymbiotic clade.</title>
        <authorList>
            <person name="Takahashi K."/>
            <person name="Kuwahara H."/>
            <person name="Horikawa Y."/>
            <person name="Izawa K."/>
            <person name="Kato D."/>
            <person name="Inagaki T."/>
            <person name="Yuki M."/>
            <person name="Ohkuma M."/>
            <person name="Hongoh Y."/>
        </authorList>
    </citation>
    <scope>NUCLEOTIDE SEQUENCE</scope>
    <source>
        <strain evidence="2">RsTa-C01</strain>
    </source>
</reference>
<dbReference type="Pfam" id="PF24722">
    <property type="entry name" value="DUF7674"/>
    <property type="match status" value="1"/>
</dbReference>
<dbReference type="EMBL" id="AP027925">
    <property type="protein sequence ID" value="BED92363.1"/>
    <property type="molecule type" value="Genomic_DNA"/>
</dbReference>
<evidence type="ECO:0000313" key="2">
    <source>
        <dbReference type="EMBL" id="BED92363.1"/>
    </source>
</evidence>
<name>A0AA48I944_9FIRM</name>
<accession>A0AA48I944</accession>
<evidence type="ECO:0000259" key="1">
    <source>
        <dbReference type="Pfam" id="PF24722"/>
    </source>
</evidence>